<gene>
    <name evidence="1" type="ORF">SEA_OMAR_60</name>
</gene>
<organism evidence="1 2">
    <name type="scientific">Streptomyces phage Omar</name>
    <dbReference type="NCBI Taxonomy" id="2059882"/>
    <lineage>
        <taxon>Viruses</taxon>
        <taxon>Duplodnaviria</taxon>
        <taxon>Heunggongvirae</taxon>
        <taxon>Uroviricota</taxon>
        <taxon>Caudoviricetes</taxon>
        <taxon>Arquatrovirinae</taxon>
        <taxon>Omarvirus</taxon>
        <taxon>Omarvirus omar</taxon>
    </lineage>
</organism>
<dbReference type="Proteomes" id="UP000241892">
    <property type="component" value="Segment"/>
</dbReference>
<proteinExistence type="predicted"/>
<reference evidence="2" key="1">
    <citation type="submission" date="2017-11" db="EMBL/GenBank/DDBJ databases">
        <authorList>
            <person name="Han C.G."/>
        </authorList>
    </citation>
    <scope>NUCLEOTIDE SEQUENCE [LARGE SCALE GENOMIC DNA]</scope>
</reference>
<protein>
    <submittedName>
        <fullName evidence="1">Uncharacterized protein</fullName>
    </submittedName>
</protein>
<keyword evidence="2" id="KW-1185">Reference proteome</keyword>
<evidence type="ECO:0000313" key="1">
    <source>
        <dbReference type="EMBL" id="AUG87244.1"/>
    </source>
</evidence>
<name>A0A2H5BLT5_9CAUD</name>
<dbReference type="EMBL" id="MG593802">
    <property type="protein sequence ID" value="AUG87244.1"/>
    <property type="molecule type" value="Genomic_DNA"/>
</dbReference>
<sequence>MGNGWDWIEEGQRIAEASRQAGELDIESIKAGSIVFAEQAPAPTQQAPAVGGFVDELHALKNEVDICRAGHCASGYKAVVLGDEVTRLRAEVARLREAQPKTVAALHEALTHLGEV</sequence>
<evidence type="ECO:0000313" key="2">
    <source>
        <dbReference type="Proteomes" id="UP000241892"/>
    </source>
</evidence>
<accession>A0A2H5BLT5</accession>